<dbReference type="InterPro" id="IPR036877">
    <property type="entry name" value="SUI1_dom_sf"/>
</dbReference>
<feature type="region of interest" description="Disordered" evidence="1">
    <location>
        <begin position="1"/>
        <end position="20"/>
    </location>
</feature>
<dbReference type="AlphaFoldDB" id="A0A5Q4BHE9"/>
<dbReference type="FunFam" id="3.30.780.10:FF:000008">
    <property type="entry name" value="eukaryotic translation initiation factor 2D"/>
    <property type="match status" value="1"/>
</dbReference>
<dbReference type="InterPro" id="IPR058886">
    <property type="entry name" value="SWIB_eIF2D"/>
</dbReference>
<proteinExistence type="predicted"/>
<dbReference type="GO" id="GO:0003743">
    <property type="term" value="F:translation initiation factor activity"/>
    <property type="evidence" value="ECO:0007669"/>
    <property type="project" value="InterPro"/>
</dbReference>
<dbReference type="OrthoDB" id="199771at2759"/>
<dbReference type="CDD" id="cd21156">
    <property type="entry name" value="PUA_eIF2d-like"/>
    <property type="match status" value="1"/>
</dbReference>
<dbReference type="Gene3D" id="3.10.400.20">
    <property type="match status" value="1"/>
</dbReference>
<dbReference type="GO" id="GO:0001731">
    <property type="term" value="P:formation of translation preinitiation complex"/>
    <property type="evidence" value="ECO:0007669"/>
    <property type="project" value="InterPro"/>
</dbReference>
<dbReference type="PANTHER" id="PTHR12217">
    <property type="entry name" value="EUKARYOTIC TRANSLATION INITIATION FACTOR 2D"/>
    <property type="match status" value="1"/>
</dbReference>
<feature type="domain" description="SUI1" evidence="2">
    <location>
        <begin position="544"/>
        <end position="622"/>
    </location>
</feature>
<dbReference type="PROSITE" id="PS50296">
    <property type="entry name" value="SUI1"/>
    <property type="match status" value="1"/>
</dbReference>
<dbReference type="Pfam" id="PF26292">
    <property type="entry name" value="PUA_elF2D"/>
    <property type="match status" value="1"/>
</dbReference>
<dbReference type="EMBL" id="PUHP01001338">
    <property type="protein sequence ID" value="TQN66084.1"/>
    <property type="molecule type" value="Genomic_DNA"/>
</dbReference>
<dbReference type="InterPro" id="IPR039759">
    <property type="entry name" value="eIF2D_SUI1"/>
</dbReference>
<dbReference type="PROSITE" id="PS50890">
    <property type="entry name" value="PUA"/>
    <property type="match status" value="1"/>
</dbReference>
<gene>
    <name evidence="3" type="primary">TMA64</name>
    <name evidence="3" type="ORF">CSHISOI_09345</name>
</gene>
<dbReference type="Pfam" id="PF26291">
    <property type="entry name" value="SWIB_eIF2D"/>
    <property type="match status" value="1"/>
</dbReference>
<name>A0A5Q4BHE9_9PEZI</name>
<dbReference type="Pfam" id="PF17832">
    <property type="entry name" value="Pre-PUA"/>
    <property type="match status" value="1"/>
</dbReference>
<feature type="region of interest" description="Disordered" evidence="1">
    <location>
        <begin position="243"/>
        <end position="276"/>
    </location>
</feature>
<dbReference type="InterPro" id="IPR057429">
    <property type="entry name" value="WH_eIF2D"/>
</dbReference>
<organism evidence="3 4">
    <name type="scientific">Colletotrichum shisoi</name>
    <dbReference type="NCBI Taxonomy" id="2078593"/>
    <lineage>
        <taxon>Eukaryota</taxon>
        <taxon>Fungi</taxon>
        <taxon>Dikarya</taxon>
        <taxon>Ascomycota</taxon>
        <taxon>Pezizomycotina</taxon>
        <taxon>Sordariomycetes</taxon>
        <taxon>Hypocreomycetidae</taxon>
        <taxon>Glomerellales</taxon>
        <taxon>Glomerellaceae</taxon>
        <taxon>Colletotrichum</taxon>
        <taxon>Colletotrichum destructivum species complex</taxon>
    </lineage>
</organism>
<dbReference type="Pfam" id="PF01253">
    <property type="entry name" value="SUI1"/>
    <property type="match status" value="1"/>
</dbReference>
<sequence>MFKKKPTVKSLSPLRSSDRRKLADQVIKDYGLDSKQLAATADEQTPEQKAEALAVQTSLRKSLFPDNLQSARFTTTHGPDLKPTSGTYYVGSHDGDEPRVLWFQMEGIVYPTVYTLWANPDILPLLHTPGIVVKKLQGGADLMTPGLFGGPPFPERAKKGAVVAIASLENPSVPVAVGACEIDVSALQNVRGAKGHAVKNLHWAGDEMWAFSTDNKPGRKAPEEIAGWLKVLEARGLVESLSGLALDGPDEDGGVSLGDDDAPAQDAGPPAPPEDDIIPDFTQPEIDEAFRKSFLFGIHQHKSSNSPPNYGLVFPLSQSYVMSTLIQPFLPAHTPQQAQQLQIKKTSWKNIKKFIKSLDKEGLLKTKEKGQETVVTEVKFENPAIVDFKPYRLPRKETTAGGTSLGRGETATSKVDVGDDAVGQKLEIVSYFKPTSKLQPIFVSASSKSLFTQSEVRNAVTAYIEGENLVSETNKRINKLNPVLANGVFTGSGSADKDALAKGTVARDALIDRVLSGMSTSYAVVRDGTDPSSVKARSGSPPKIHITLETRSGNKTVTKVSGLEPYHISPKPLADELRKVCAGSTSVEPLAGAAKKTEAQVMEIMVQGPQQAAVVKALQKRGVDKRWMDLVDKTKGKKR</sequence>
<dbReference type="InterPro" id="IPR048248">
    <property type="entry name" value="PUA_eIF2d-like"/>
</dbReference>
<evidence type="ECO:0000313" key="4">
    <source>
        <dbReference type="Proteomes" id="UP000326340"/>
    </source>
</evidence>
<accession>A0A5Q4BHE9</accession>
<dbReference type="InterPro" id="IPR001950">
    <property type="entry name" value="SUI1"/>
</dbReference>
<protein>
    <submittedName>
        <fullName evidence="3">Translation machinery-associated protein 64</fullName>
    </submittedName>
</protein>
<dbReference type="InterPro" id="IPR039757">
    <property type="entry name" value="EIF2D"/>
</dbReference>
<dbReference type="SUPFAM" id="SSF55159">
    <property type="entry name" value="eIF1-like"/>
    <property type="match status" value="1"/>
</dbReference>
<dbReference type="SUPFAM" id="SSF88697">
    <property type="entry name" value="PUA domain-like"/>
    <property type="match status" value="1"/>
</dbReference>
<dbReference type="InterPro" id="IPR036885">
    <property type="entry name" value="SWIB_MDM2_dom_sf"/>
</dbReference>
<keyword evidence="4" id="KW-1185">Reference proteome</keyword>
<dbReference type="CDD" id="cd11608">
    <property type="entry name" value="eIF2D_C"/>
    <property type="match status" value="1"/>
</dbReference>
<dbReference type="SUPFAM" id="SSF47592">
    <property type="entry name" value="SWIB/MDM2 domain"/>
    <property type="match status" value="1"/>
</dbReference>
<evidence type="ECO:0000313" key="3">
    <source>
        <dbReference type="EMBL" id="TQN66084.1"/>
    </source>
</evidence>
<evidence type="ECO:0000259" key="2">
    <source>
        <dbReference type="PROSITE" id="PS50296"/>
    </source>
</evidence>
<dbReference type="InterPro" id="IPR015947">
    <property type="entry name" value="PUA-like_sf"/>
</dbReference>
<dbReference type="Proteomes" id="UP000326340">
    <property type="component" value="Unassembled WGS sequence"/>
</dbReference>
<dbReference type="InterPro" id="IPR041366">
    <property type="entry name" value="Pre-PUA"/>
</dbReference>
<dbReference type="Pfam" id="PF25304">
    <property type="entry name" value="WHD_eIF2D"/>
    <property type="match status" value="1"/>
</dbReference>
<feature type="compositionally biased region" description="Acidic residues" evidence="1">
    <location>
        <begin position="248"/>
        <end position="263"/>
    </location>
</feature>
<reference evidence="3 4" key="1">
    <citation type="journal article" date="2019" name="Sci. Rep.">
        <title>Colletotrichum shisoi sp. nov., an anthracnose pathogen of Perilla frutescens in Japan: molecular phylogenetic, morphological and genomic evidence.</title>
        <authorList>
            <person name="Gan P."/>
            <person name="Tsushima A."/>
            <person name="Hiroyama R."/>
            <person name="Narusaka M."/>
            <person name="Takano Y."/>
            <person name="Narusaka Y."/>
            <person name="Kawaradani M."/>
            <person name="Damm U."/>
            <person name="Shirasu K."/>
        </authorList>
    </citation>
    <scope>NUCLEOTIDE SEQUENCE [LARGE SCALE GENOMIC DNA]</scope>
    <source>
        <strain evidence="3 4">PG-2018a</strain>
    </source>
</reference>
<dbReference type="PANTHER" id="PTHR12217:SF4">
    <property type="entry name" value="EUKARYOTIC TRANSLATION INITIATION FACTOR 2D"/>
    <property type="match status" value="1"/>
</dbReference>
<evidence type="ECO:0000256" key="1">
    <source>
        <dbReference type="SAM" id="MobiDB-lite"/>
    </source>
</evidence>
<comment type="caution">
    <text evidence="3">The sequence shown here is derived from an EMBL/GenBank/DDBJ whole genome shotgun (WGS) entry which is preliminary data.</text>
</comment>
<dbReference type="Gene3D" id="3.30.780.10">
    <property type="entry name" value="SUI1-like domain"/>
    <property type="match status" value="1"/>
</dbReference>